<evidence type="ECO:0000256" key="1">
    <source>
        <dbReference type="SAM" id="MobiDB-lite"/>
    </source>
</evidence>
<feature type="transmembrane region" description="Helical" evidence="2">
    <location>
        <begin position="21"/>
        <end position="45"/>
    </location>
</feature>
<feature type="region of interest" description="Disordered" evidence="1">
    <location>
        <begin position="188"/>
        <end position="209"/>
    </location>
</feature>
<gene>
    <name evidence="4" type="ORF">GA0061077_1124</name>
</gene>
<keyword evidence="5" id="KW-1185">Reference proteome</keyword>
<keyword evidence="2" id="KW-0472">Membrane</keyword>
<sequence length="209" mass="23035">MQQYTDERQARRQYVHHRQMRIFSVLAAVMAVVLIVSLFTFFYSISRGNAKEAQTQTNFGASVICPSEDQNKNQPLYEQNGNVQVSVYNGTKSVGFAKAVGSALQNRHFSVVSVSNFSSRKVERTAIYYGMNNIAQAYTVYANFTDAKLVMDNRQGQVVSVVLGSTFNNLANKESVPAPGSLIKSVEGCTPPSKVDTKKLPATFEQNAA</sequence>
<evidence type="ECO:0000313" key="4">
    <source>
        <dbReference type="EMBL" id="SCC80272.1"/>
    </source>
</evidence>
<evidence type="ECO:0000256" key="2">
    <source>
        <dbReference type="SAM" id="Phobius"/>
    </source>
</evidence>
<dbReference type="RefSeq" id="WP_091847972.1">
    <property type="nucleotide sequence ID" value="NZ_FMBL01000003.1"/>
</dbReference>
<organism evidence="4 5">
    <name type="scientific">Bifidobacterium commune</name>
    <dbReference type="NCBI Taxonomy" id="1505727"/>
    <lineage>
        <taxon>Bacteria</taxon>
        <taxon>Bacillati</taxon>
        <taxon>Actinomycetota</taxon>
        <taxon>Actinomycetes</taxon>
        <taxon>Bifidobacteriales</taxon>
        <taxon>Bifidobacteriaceae</taxon>
        <taxon>Bifidobacterium</taxon>
    </lineage>
</organism>
<dbReference type="InterPro" id="IPR027381">
    <property type="entry name" value="LytR/CpsA/Psr_C"/>
</dbReference>
<feature type="domain" description="LytR/CpsA/Psr regulator C-terminal" evidence="3">
    <location>
        <begin position="82"/>
        <end position="167"/>
    </location>
</feature>
<keyword evidence="2" id="KW-1133">Transmembrane helix</keyword>
<evidence type="ECO:0000259" key="3">
    <source>
        <dbReference type="Pfam" id="PF13399"/>
    </source>
</evidence>
<protein>
    <submittedName>
        <fullName evidence="4">LytR cell envelope-related transcriptional attenuator</fullName>
    </submittedName>
</protein>
<dbReference type="AlphaFoldDB" id="A0A1C4H676"/>
<reference evidence="5" key="1">
    <citation type="submission" date="2016-08" db="EMBL/GenBank/DDBJ databases">
        <authorList>
            <person name="Varghese N."/>
            <person name="Submissions Spin"/>
        </authorList>
    </citation>
    <scope>NUCLEOTIDE SEQUENCE [LARGE SCALE GENOMIC DNA]</scope>
    <source>
        <strain evidence="5">R-52791</strain>
    </source>
</reference>
<dbReference type="Proteomes" id="UP000242610">
    <property type="component" value="Unassembled WGS sequence"/>
</dbReference>
<name>A0A1C4H676_9BIFI</name>
<dbReference type="Pfam" id="PF13399">
    <property type="entry name" value="LytR_C"/>
    <property type="match status" value="1"/>
</dbReference>
<dbReference type="Gene3D" id="3.30.70.2390">
    <property type="match status" value="1"/>
</dbReference>
<proteinExistence type="predicted"/>
<keyword evidence="2" id="KW-0812">Transmembrane</keyword>
<accession>A0A1C4H676</accession>
<dbReference type="STRING" id="1505727.GA0061077_1124"/>
<evidence type="ECO:0000313" key="5">
    <source>
        <dbReference type="Proteomes" id="UP000242610"/>
    </source>
</evidence>
<dbReference type="EMBL" id="FMBL01000003">
    <property type="protein sequence ID" value="SCC80272.1"/>
    <property type="molecule type" value="Genomic_DNA"/>
</dbReference>
<dbReference type="OrthoDB" id="3267444at2"/>